<dbReference type="Pfam" id="PF23998">
    <property type="entry name" value="BTB_BTBDG"/>
    <property type="match status" value="1"/>
</dbReference>
<feature type="non-terminal residue" evidence="5">
    <location>
        <position position="1"/>
    </location>
</feature>
<dbReference type="PANTHER" id="PTHR46843:SF1">
    <property type="entry name" value="BTB_POZ DOMAIN-CONTAINING PROTEIN 16"/>
    <property type="match status" value="1"/>
</dbReference>
<reference evidence="5" key="1">
    <citation type="journal article" date="2021" name="Cell">
        <title>Tracing the genetic footprints of vertebrate landing in non-teleost ray-finned fishes.</title>
        <authorList>
            <person name="Bi X."/>
            <person name="Wang K."/>
            <person name="Yang L."/>
            <person name="Pan H."/>
            <person name="Jiang H."/>
            <person name="Wei Q."/>
            <person name="Fang M."/>
            <person name="Yu H."/>
            <person name="Zhu C."/>
            <person name="Cai Y."/>
            <person name="He Y."/>
            <person name="Gan X."/>
            <person name="Zeng H."/>
            <person name="Yu D."/>
            <person name="Zhu Y."/>
            <person name="Jiang H."/>
            <person name="Qiu Q."/>
            <person name="Yang H."/>
            <person name="Zhang Y.E."/>
            <person name="Wang W."/>
            <person name="Zhu M."/>
            <person name="He S."/>
            <person name="Zhang G."/>
        </authorList>
    </citation>
    <scope>NUCLEOTIDE SEQUENCE</scope>
    <source>
        <strain evidence="5">Allg_001</strain>
    </source>
</reference>
<protein>
    <recommendedName>
        <fullName evidence="1">BTB/POZ domain-containing protein 16</fullName>
    </recommendedName>
</protein>
<dbReference type="Pfam" id="PF21059">
    <property type="entry name" value="BTBD16_C"/>
    <property type="match status" value="1"/>
</dbReference>
<evidence type="ECO:0000256" key="1">
    <source>
        <dbReference type="ARBA" id="ARBA00016271"/>
    </source>
</evidence>
<feature type="region of interest" description="Disordered" evidence="2">
    <location>
        <begin position="220"/>
        <end position="253"/>
    </location>
</feature>
<proteinExistence type="predicted"/>
<dbReference type="InterPro" id="IPR042833">
    <property type="entry name" value="BTBD16"/>
</dbReference>
<dbReference type="InterPro" id="IPR056426">
    <property type="entry name" value="BTB_BTBDG"/>
</dbReference>
<evidence type="ECO:0000256" key="2">
    <source>
        <dbReference type="SAM" id="MobiDB-lite"/>
    </source>
</evidence>
<name>A0A8J7THY8_ATRSP</name>
<dbReference type="SUPFAM" id="SSF54695">
    <property type="entry name" value="POZ domain"/>
    <property type="match status" value="1"/>
</dbReference>
<evidence type="ECO:0000313" key="6">
    <source>
        <dbReference type="Proteomes" id="UP000736164"/>
    </source>
</evidence>
<feature type="domain" description="BTBDG BTB/POZ" evidence="4">
    <location>
        <begin position="189"/>
        <end position="318"/>
    </location>
</feature>
<feature type="domain" description="BTB/POZ" evidence="3">
    <location>
        <begin position="495"/>
        <end position="601"/>
    </location>
</feature>
<feature type="region of interest" description="Disordered" evidence="2">
    <location>
        <begin position="55"/>
        <end position="76"/>
    </location>
</feature>
<accession>A0A8J7THY8</accession>
<organism evidence="5 6">
    <name type="scientific">Atractosteus spatula</name>
    <name type="common">Alligator gar</name>
    <name type="synonym">Lepisosteus spatula</name>
    <dbReference type="NCBI Taxonomy" id="7917"/>
    <lineage>
        <taxon>Eukaryota</taxon>
        <taxon>Metazoa</taxon>
        <taxon>Chordata</taxon>
        <taxon>Craniata</taxon>
        <taxon>Vertebrata</taxon>
        <taxon>Euteleostomi</taxon>
        <taxon>Actinopterygii</taxon>
        <taxon>Neopterygii</taxon>
        <taxon>Holostei</taxon>
        <taxon>Semionotiformes</taxon>
        <taxon>Lepisosteidae</taxon>
        <taxon>Atractosteus</taxon>
    </lineage>
</organism>
<feature type="non-terminal residue" evidence="5">
    <location>
        <position position="631"/>
    </location>
</feature>
<dbReference type="PANTHER" id="PTHR46843">
    <property type="entry name" value="BTB/POZ DOMAIN-CONTAINING PROTEIN 16"/>
    <property type="match status" value="1"/>
</dbReference>
<dbReference type="Gene3D" id="3.30.710.10">
    <property type="entry name" value="Potassium Channel Kv1.1, Chain A"/>
    <property type="match status" value="1"/>
</dbReference>
<dbReference type="InterPro" id="IPR048859">
    <property type="entry name" value="BTBD16_C"/>
</dbReference>
<dbReference type="Proteomes" id="UP000736164">
    <property type="component" value="Unassembled WGS sequence"/>
</dbReference>
<gene>
    <name evidence="5" type="primary">Btbd16</name>
    <name evidence="5" type="ORF">GTO95_0017453</name>
</gene>
<dbReference type="InterPro" id="IPR011333">
    <property type="entry name" value="SKP1/BTB/POZ_sf"/>
</dbReference>
<evidence type="ECO:0000259" key="4">
    <source>
        <dbReference type="Pfam" id="PF23998"/>
    </source>
</evidence>
<evidence type="ECO:0000259" key="3">
    <source>
        <dbReference type="Pfam" id="PF21059"/>
    </source>
</evidence>
<dbReference type="CDD" id="cd18492">
    <property type="entry name" value="BACK_BTBD16"/>
    <property type="match status" value="1"/>
</dbReference>
<comment type="caution">
    <text evidence="5">The sequence shown here is derived from an EMBL/GenBank/DDBJ whole genome shotgun (WGS) entry which is preliminary data.</text>
</comment>
<keyword evidence="6" id="KW-1185">Reference proteome</keyword>
<evidence type="ECO:0000313" key="5">
    <source>
        <dbReference type="EMBL" id="MBN3324548.1"/>
    </source>
</evidence>
<dbReference type="AlphaFoldDB" id="A0A8J7THY8"/>
<sequence length="631" mass="71313">MAQTLPREGSGTIPRLAPGHPLQNTFMPNPPPTHMTPAAACIISLLQAPYKALEDKTTEEVRVPSSPRGRLRKQAGSTNRWQLPFPLGSDLLGQAQAARAVRATINATLRGIRTALSAPPRPLAWHRDTHRPEMLVQCPPKNTKRCLKPLDYKASKWSSVRLTGSPGPATPEDLFYIYSRRVAHNTSPDVILECLGSYWELHCPYLTKSVTLTELYTTAKEQRAKTSPGSRGDKKSYRMGSEPSRRFTLGTRRPAPSNPLLLRLPVNDPTISKEALSVALRSLYSSEPRVQLQGVEGVLSAAALLGMPLLFRRCLSAMMNNISPCTVCHFHSVAVKYREAELQRACERWLELNLVSQLQFHISLRDLSLELLQKTLHSPRLFTPSEYQLLRTVLYWVFLQLNPGVQTLPSHSSILTFFISLPKTGVFLEQDVGQTFTALFQSVRLHGITERAHLEEIQQINVLPQSWLLLLFSRHYYALHSGGDMPVTDFSGQSVRFGLIIEREPQYCTLTAALYGFYFLLKATQLQDCDSHGFSIQRLKHWDPALSLRACERRPFSLLSERGVQYQITVQGLVDGQWQEFCAGPICQDFGITKRSSKSQVQPPLAHRWLWHYRAEQHTLHKVPLILHWLT</sequence>
<feature type="region of interest" description="Disordered" evidence="2">
    <location>
        <begin position="1"/>
        <end position="33"/>
    </location>
</feature>
<dbReference type="EMBL" id="JAAWVO010070998">
    <property type="protein sequence ID" value="MBN3324548.1"/>
    <property type="molecule type" value="Genomic_DNA"/>
</dbReference>